<accession>A0A3G5ACG0</accession>
<keyword evidence="1" id="KW-0812">Transmembrane</keyword>
<evidence type="ECO:0000256" key="1">
    <source>
        <dbReference type="SAM" id="Phobius"/>
    </source>
</evidence>
<feature type="transmembrane region" description="Helical" evidence="1">
    <location>
        <begin position="12"/>
        <end position="29"/>
    </location>
</feature>
<proteinExistence type="predicted"/>
<dbReference type="EMBL" id="MK072385">
    <property type="protein sequence ID" value="AYV83029.1"/>
    <property type="molecule type" value="Genomic_DNA"/>
</dbReference>
<organism evidence="2">
    <name type="scientific">Hyperionvirus sp</name>
    <dbReference type="NCBI Taxonomy" id="2487770"/>
    <lineage>
        <taxon>Viruses</taxon>
        <taxon>Varidnaviria</taxon>
        <taxon>Bamfordvirae</taxon>
        <taxon>Nucleocytoviricota</taxon>
        <taxon>Megaviricetes</taxon>
        <taxon>Imitervirales</taxon>
        <taxon>Mimiviridae</taxon>
        <taxon>Klosneuvirinae</taxon>
    </lineage>
</organism>
<evidence type="ECO:0000313" key="2">
    <source>
        <dbReference type="EMBL" id="AYV83029.1"/>
    </source>
</evidence>
<gene>
    <name evidence="2" type="ORF">Hyperionvirus3_175</name>
</gene>
<keyword evidence="1" id="KW-1133">Transmembrane helix</keyword>
<name>A0A3G5ACG0_9VIRU</name>
<reference evidence="2" key="1">
    <citation type="submission" date="2018-10" db="EMBL/GenBank/DDBJ databases">
        <title>Hidden diversity of soil giant viruses.</title>
        <authorList>
            <person name="Schulz F."/>
            <person name="Alteio L."/>
            <person name="Goudeau D."/>
            <person name="Ryan E.M."/>
            <person name="Malmstrom R.R."/>
            <person name="Blanchard J."/>
            <person name="Woyke T."/>
        </authorList>
    </citation>
    <scope>NUCLEOTIDE SEQUENCE</scope>
    <source>
        <strain evidence="2">HYV1</strain>
    </source>
</reference>
<protein>
    <submittedName>
        <fullName evidence="2">Uncharacterized protein</fullName>
    </submittedName>
</protein>
<keyword evidence="1" id="KW-0472">Membrane</keyword>
<sequence length="55" mass="6401">MCLKFGHWGMRFYMLVICCICLFVPTEPFQVYSKIDIICEMVLLAFASCAKMIIE</sequence>